<protein>
    <recommendedName>
        <fullName evidence="9">Homeobox domain-containing protein</fullName>
    </recommendedName>
</protein>
<dbReference type="AlphaFoldDB" id="A0A1B6KXL8"/>
<comment type="subcellular location">
    <subcellularLocation>
        <location evidence="1 6 7">Nucleus</location>
    </subcellularLocation>
</comment>
<keyword evidence="5 6" id="KW-0539">Nucleus</keyword>
<feature type="region of interest" description="Disordered" evidence="8">
    <location>
        <begin position="239"/>
        <end position="261"/>
    </location>
</feature>
<dbReference type="InterPro" id="IPR046327">
    <property type="entry name" value="HXA1/B1/D1"/>
</dbReference>
<feature type="non-terminal residue" evidence="10">
    <location>
        <position position="348"/>
    </location>
</feature>
<accession>A0A1B6KXL8</accession>
<dbReference type="SMART" id="SM00389">
    <property type="entry name" value="HOX"/>
    <property type="match status" value="1"/>
</dbReference>
<evidence type="ECO:0000256" key="5">
    <source>
        <dbReference type="ARBA" id="ARBA00023242"/>
    </source>
</evidence>
<evidence type="ECO:0000256" key="1">
    <source>
        <dbReference type="ARBA" id="ARBA00004123"/>
    </source>
</evidence>
<evidence type="ECO:0000259" key="9">
    <source>
        <dbReference type="PROSITE" id="PS50071"/>
    </source>
</evidence>
<evidence type="ECO:0000256" key="8">
    <source>
        <dbReference type="SAM" id="MobiDB-lite"/>
    </source>
</evidence>
<dbReference type="InterPro" id="IPR001356">
    <property type="entry name" value="HD"/>
</dbReference>
<evidence type="ECO:0000256" key="4">
    <source>
        <dbReference type="ARBA" id="ARBA00023155"/>
    </source>
</evidence>
<dbReference type="PRINTS" id="PR00024">
    <property type="entry name" value="HOMEOBOX"/>
</dbReference>
<evidence type="ECO:0000256" key="2">
    <source>
        <dbReference type="ARBA" id="ARBA00022473"/>
    </source>
</evidence>
<dbReference type="PROSITE" id="PS00027">
    <property type="entry name" value="HOMEOBOX_1"/>
    <property type="match status" value="1"/>
</dbReference>
<keyword evidence="2" id="KW-0217">Developmental protein</keyword>
<keyword evidence="4 6" id="KW-0371">Homeobox</keyword>
<dbReference type="InterPro" id="IPR009057">
    <property type="entry name" value="Homeodomain-like_sf"/>
</dbReference>
<evidence type="ECO:0000256" key="6">
    <source>
        <dbReference type="PROSITE-ProRule" id="PRU00108"/>
    </source>
</evidence>
<dbReference type="EMBL" id="GEBQ01023774">
    <property type="protein sequence ID" value="JAT16203.1"/>
    <property type="molecule type" value="Transcribed_RNA"/>
</dbReference>
<dbReference type="SUPFAM" id="SSF46689">
    <property type="entry name" value="Homeodomain-like"/>
    <property type="match status" value="1"/>
</dbReference>
<evidence type="ECO:0000256" key="3">
    <source>
        <dbReference type="ARBA" id="ARBA00023125"/>
    </source>
</evidence>
<dbReference type="GO" id="GO:0000978">
    <property type="term" value="F:RNA polymerase II cis-regulatory region sequence-specific DNA binding"/>
    <property type="evidence" value="ECO:0007669"/>
    <property type="project" value="TreeGrafter"/>
</dbReference>
<reference evidence="10" key="1">
    <citation type="submission" date="2015-11" db="EMBL/GenBank/DDBJ databases">
        <title>De novo transcriptome assembly of four potential Pierce s Disease insect vectors from Arizona vineyards.</title>
        <authorList>
            <person name="Tassone E.E."/>
        </authorList>
    </citation>
    <scope>NUCLEOTIDE SEQUENCE</scope>
</reference>
<dbReference type="GO" id="GO:0005634">
    <property type="term" value="C:nucleus"/>
    <property type="evidence" value="ECO:0007669"/>
    <property type="project" value="UniProtKB-SubCell"/>
</dbReference>
<dbReference type="Gene3D" id="1.10.10.60">
    <property type="entry name" value="Homeodomain-like"/>
    <property type="match status" value="1"/>
</dbReference>
<organism evidence="10">
    <name type="scientific">Graphocephala atropunctata</name>
    <dbReference type="NCBI Taxonomy" id="36148"/>
    <lineage>
        <taxon>Eukaryota</taxon>
        <taxon>Metazoa</taxon>
        <taxon>Ecdysozoa</taxon>
        <taxon>Arthropoda</taxon>
        <taxon>Hexapoda</taxon>
        <taxon>Insecta</taxon>
        <taxon>Pterygota</taxon>
        <taxon>Neoptera</taxon>
        <taxon>Paraneoptera</taxon>
        <taxon>Hemiptera</taxon>
        <taxon>Auchenorrhyncha</taxon>
        <taxon>Membracoidea</taxon>
        <taxon>Cicadellidae</taxon>
        <taxon>Cicadellinae</taxon>
        <taxon>Cicadellini</taxon>
        <taxon>Graphocephala</taxon>
    </lineage>
</organism>
<dbReference type="GO" id="GO:0000981">
    <property type="term" value="F:DNA-binding transcription factor activity, RNA polymerase II-specific"/>
    <property type="evidence" value="ECO:0007669"/>
    <property type="project" value="InterPro"/>
</dbReference>
<dbReference type="Pfam" id="PF00046">
    <property type="entry name" value="Homeodomain"/>
    <property type="match status" value="1"/>
</dbReference>
<dbReference type="InterPro" id="IPR020479">
    <property type="entry name" value="HD_metazoa"/>
</dbReference>
<gene>
    <name evidence="10" type="ORF">g.14221</name>
</gene>
<evidence type="ECO:0000256" key="7">
    <source>
        <dbReference type="RuleBase" id="RU000682"/>
    </source>
</evidence>
<keyword evidence="3 6" id="KW-0238">DNA-binding</keyword>
<proteinExistence type="predicted"/>
<name>A0A1B6KXL8_9HEMI</name>
<dbReference type="PROSITE" id="PS50071">
    <property type="entry name" value="HOMEOBOX_2"/>
    <property type="match status" value="1"/>
</dbReference>
<dbReference type="PANTHER" id="PTHR45946">
    <property type="entry name" value="HOMEOBOX PROTEIN ROUGH-RELATED"/>
    <property type="match status" value="1"/>
</dbReference>
<sequence length="348" mass="39740">MMTMNLGMYNNSTGIYTGDYAMGYGVGAAEDSHGTQFHGYEEHGSVGEHFVAGRSGGSPGRGFNAGFYAIEGYQEYQDLCQRECQKIPHEEGFYHLGHSHQGESFNIITSNGLSYTDLDYGTPSYQKTEPGFERLQYPQKHHDDVHLQQDLLHHHNHHHDEGYVIQNTVYHHHHHQLPPTHPDTGQHFLQETQHFQGVKEEVLPQNLPSMEYDQRHHGHRPSPQQTVPTYKWMQVKRNVPKPQAPKPSPNGDFPLQNFGSGLQGSTVGNPLALGHQVSNSSLLMGPNSLLNNSGRTNFTNKQLTELEKEFHFNKYLTRARRIEIASALQLNETQVKIWFQNRRMKEKR</sequence>
<evidence type="ECO:0000313" key="10">
    <source>
        <dbReference type="EMBL" id="JAT16203.1"/>
    </source>
</evidence>
<dbReference type="InterPro" id="IPR017970">
    <property type="entry name" value="Homeobox_CS"/>
</dbReference>
<dbReference type="CDD" id="cd00086">
    <property type="entry name" value="homeodomain"/>
    <property type="match status" value="1"/>
</dbReference>
<feature type="domain" description="Homeobox" evidence="9">
    <location>
        <begin position="289"/>
        <end position="348"/>
    </location>
</feature>
<dbReference type="PANTHER" id="PTHR45946:SF4">
    <property type="entry name" value="HOMEOBOX PROTEIN ROUGH-RELATED"/>
    <property type="match status" value="1"/>
</dbReference>